<sequence>MKFPIKFFLVLSFIFVYSCNNEKQKENFDNEQRSVDNVLKRFPFMDKKMEKIKKVEFDSLAISLYRNIDKTDYDEILVFQKGSKFYAIPFLSNMYFDFWNFKNETEKSKFANTNTTFEKELNNSALQLNLSADEKQQIFIQLITSILNTEDMLEKKPELFNDFVLWSPRKSKYKDEEGNNCLERTSKLYKQIVEDRKNGIRPSYILDKENGRVYKLFNDSKNVNEYILRIETYRVDCFTTLYEM</sequence>
<evidence type="ECO:0008006" key="3">
    <source>
        <dbReference type="Google" id="ProtNLM"/>
    </source>
</evidence>
<evidence type="ECO:0000313" key="2">
    <source>
        <dbReference type="Proteomes" id="UP000035900"/>
    </source>
</evidence>
<reference evidence="1 2" key="1">
    <citation type="journal article" date="2004" name="Int. J. Syst. Evol. Microbiol.">
        <title>Kaistella koreensis gen. nov., sp. nov., a novel member of the Chryseobacterium-Bergeyella-Riemerella branch.</title>
        <authorList>
            <person name="Kim M.K."/>
            <person name="Im W.T."/>
            <person name="Shin Y.K."/>
            <person name="Lim J.H."/>
            <person name="Kim S.H."/>
            <person name="Lee B.C."/>
            <person name="Park M.Y."/>
            <person name="Lee K.Y."/>
            <person name="Lee S.T."/>
        </authorList>
    </citation>
    <scope>NUCLEOTIDE SEQUENCE [LARGE SCALE GENOMIC DNA]</scope>
    <source>
        <strain evidence="1 2">CCUG 49689</strain>
    </source>
</reference>
<name>A0A0J7LN58_9FLAO</name>
<protein>
    <recommendedName>
        <fullName evidence="3">Lipoprotein</fullName>
    </recommendedName>
</protein>
<proteinExistence type="predicted"/>
<dbReference type="Proteomes" id="UP000035900">
    <property type="component" value="Unassembled WGS sequence"/>
</dbReference>
<dbReference type="AlphaFoldDB" id="A0A0J7LN58"/>
<dbReference type="PROSITE" id="PS51257">
    <property type="entry name" value="PROKAR_LIPOPROTEIN"/>
    <property type="match status" value="1"/>
</dbReference>
<organism evidence="1 2">
    <name type="scientific">Chryseobacterium koreense CCUG 49689</name>
    <dbReference type="NCBI Taxonomy" id="1304281"/>
    <lineage>
        <taxon>Bacteria</taxon>
        <taxon>Pseudomonadati</taxon>
        <taxon>Bacteroidota</taxon>
        <taxon>Flavobacteriia</taxon>
        <taxon>Flavobacteriales</taxon>
        <taxon>Weeksellaceae</taxon>
        <taxon>Chryseobacterium group</taxon>
        <taxon>Chryseobacterium</taxon>
    </lineage>
</organism>
<evidence type="ECO:0000313" key="1">
    <source>
        <dbReference type="EMBL" id="KMQ70520.1"/>
    </source>
</evidence>
<dbReference type="PATRIC" id="fig|1304281.5.peg.2437"/>
<accession>A0A0J7LN58</accession>
<comment type="caution">
    <text evidence="1">The sequence shown here is derived from an EMBL/GenBank/DDBJ whole genome shotgun (WGS) entry which is preliminary data.</text>
</comment>
<gene>
    <name evidence="1" type="ORF">ACM44_11355</name>
</gene>
<keyword evidence="2" id="KW-1185">Reference proteome</keyword>
<dbReference type="EMBL" id="LFNG01000016">
    <property type="protein sequence ID" value="KMQ70520.1"/>
    <property type="molecule type" value="Genomic_DNA"/>
</dbReference>